<name>A0A0A1YGN7_9PSED</name>
<protein>
    <submittedName>
        <fullName evidence="2">Uncharacterized protein</fullName>
    </submittedName>
</protein>
<gene>
    <name evidence="2" type="ORF">TMS3_0116375</name>
</gene>
<organism evidence="2 3">
    <name type="scientific">Pseudomonas taeanensis MS-3</name>
    <dbReference type="NCBI Taxonomy" id="1395571"/>
    <lineage>
        <taxon>Bacteria</taxon>
        <taxon>Pseudomonadati</taxon>
        <taxon>Pseudomonadota</taxon>
        <taxon>Gammaproteobacteria</taxon>
        <taxon>Pseudomonadales</taxon>
        <taxon>Pseudomonadaceae</taxon>
        <taxon>Pseudomonas</taxon>
    </lineage>
</organism>
<evidence type="ECO:0000313" key="2">
    <source>
        <dbReference type="EMBL" id="KFX69055.1"/>
    </source>
</evidence>
<dbReference type="AlphaFoldDB" id="A0A0A1YGN7"/>
<accession>A0A0A1YGN7</accession>
<keyword evidence="3" id="KW-1185">Reference proteome</keyword>
<proteinExistence type="predicted"/>
<evidence type="ECO:0000313" key="3">
    <source>
        <dbReference type="Proteomes" id="UP000030063"/>
    </source>
</evidence>
<evidence type="ECO:0000256" key="1">
    <source>
        <dbReference type="SAM" id="MobiDB-lite"/>
    </source>
</evidence>
<feature type="region of interest" description="Disordered" evidence="1">
    <location>
        <begin position="43"/>
        <end position="66"/>
    </location>
</feature>
<reference evidence="2 3" key="1">
    <citation type="journal article" date="2014" name="Genome Announc.">
        <title>Draft Genome Sequence of Petroleum Oil-Degrading Marine Bacterium Pseudomonas taeanensis Strain MS-3, Isolated from a Crude Oil-Contaminated Seashore.</title>
        <authorList>
            <person name="Lee S.Y."/>
            <person name="Kim S.H."/>
            <person name="Lee D.G."/>
            <person name="Shin S."/>
            <person name="Yun S.H."/>
            <person name="Choi C.W."/>
            <person name="Chung Y.H."/>
            <person name="Choi J.S."/>
            <person name="Kahng H.Y."/>
            <person name="Kim S.I."/>
        </authorList>
    </citation>
    <scope>NUCLEOTIDE SEQUENCE [LARGE SCALE GENOMIC DNA]</scope>
    <source>
        <strain evidence="2 3">MS-3</strain>
    </source>
</reference>
<dbReference type="Proteomes" id="UP000030063">
    <property type="component" value="Unassembled WGS sequence"/>
</dbReference>
<sequence>MLTPVVLILSGFNATIKQLEELAGRNHAKVAENTEKARQLAAESDALEGEATQAERTADRIKDLLG</sequence>
<comment type="caution">
    <text evidence="2">The sequence shown here is derived from an EMBL/GenBank/DDBJ whole genome shotgun (WGS) entry which is preliminary data.</text>
</comment>
<dbReference type="EMBL" id="AWSQ01000004">
    <property type="protein sequence ID" value="KFX69055.1"/>
    <property type="molecule type" value="Genomic_DNA"/>
</dbReference>
<dbReference type="RefSeq" id="WP_025166284.1">
    <property type="nucleotide sequence ID" value="NZ_AWSQ01000004.1"/>
</dbReference>
<feature type="compositionally biased region" description="Basic and acidic residues" evidence="1">
    <location>
        <begin position="56"/>
        <end position="66"/>
    </location>
</feature>